<dbReference type="AlphaFoldDB" id="A0AA38G064"/>
<organism evidence="2 3">
    <name type="scientific">Taxus chinensis</name>
    <name type="common">Chinese yew</name>
    <name type="synonym">Taxus wallichiana var. chinensis</name>
    <dbReference type="NCBI Taxonomy" id="29808"/>
    <lineage>
        <taxon>Eukaryota</taxon>
        <taxon>Viridiplantae</taxon>
        <taxon>Streptophyta</taxon>
        <taxon>Embryophyta</taxon>
        <taxon>Tracheophyta</taxon>
        <taxon>Spermatophyta</taxon>
        <taxon>Pinopsida</taxon>
        <taxon>Pinidae</taxon>
        <taxon>Conifers II</taxon>
        <taxon>Cupressales</taxon>
        <taxon>Taxaceae</taxon>
        <taxon>Taxus</taxon>
    </lineage>
</organism>
<feature type="chain" id="PRO_5041361169" evidence="1">
    <location>
        <begin position="25"/>
        <end position="53"/>
    </location>
</feature>
<evidence type="ECO:0000313" key="3">
    <source>
        <dbReference type="Proteomes" id="UP000824469"/>
    </source>
</evidence>
<accession>A0AA38G064</accession>
<protein>
    <submittedName>
        <fullName evidence="2">Uncharacterized protein</fullName>
    </submittedName>
</protein>
<name>A0AA38G064_TAXCH</name>
<feature type="non-terminal residue" evidence="2">
    <location>
        <position position="53"/>
    </location>
</feature>
<feature type="non-terminal residue" evidence="2">
    <location>
        <position position="1"/>
    </location>
</feature>
<evidence type="ECO:0000256" key="1">
    <source>
        <dbReference type="SAM" id="SignalP"/>
    </source>
</evidence>
<dbReference type="Proteomes" id="UP000824469">
    <property type="component" value="Unassembled WGS sequence"/>
</dbReference>
<reference evidence="2 3" key="1">
    <citation type="journal article" date="2021" name="Nat. Plants">
        <title>The Taxus genome provides insights into paclitaxel biosynthesis.</title>
        <authorList>
            <person name="Xiong X."/>
            <person name="Gou J."/>
            <person name="Liao Q."/>
            <person name="Li Y."/>
            <person name="Zhou Q."/>
            <person name="Bi G."/>
            <person name="Li C."/>
            <person name="Du R."/>
            <person name="Wang X."/>
            <person name="Sun T."/>
            <person name="Guo L."/>
            <person name="Liang H."/>
            <person name="Lu P."/>
            <person name="Wu Y."/>
            <person name="Zhang Z."/>
            <person name="Ro D.K."/>
            <person name="Shang Y."/>
            <person name="Huang S."/>
            <person name="Yan J."/>
        </authorList>
    </citation>
    <scope>NUCLEOTIDE SEQUENCE [LARGE SCALE GENOMIC DNA]</scope>
    <source>
        <strain evidence="2">Ta-2019</strain>
    </source>
</reference>
<comment type="caution">
    <text evidence="2">The sequence shown here is derived from an EMBL/GenBank/DDBJ whole genome shotgun (WGS) entry which is preliminary data.</text>
</comment>
<gene>
    <name evidence="2" type="ORF">KI387_022518</name>
</gene>
<dbReference type="EMBL" id="JAHRHJ020000005">
    <property type="protein sequence ID" value="KAH9313891.1"/>
    <property type="molecule type" value="Genomic_DNA"/>
</dbReference>
<keyword evidence="1" id="KW-0732">Signal</keyword>
<evidence type="ECO:0000313" key="2">
    <source>
        <dbReference type="EMBL" id="KAH9313891.1"/>
    </source>
</evidence>
<proteinExistence type="predicted"/>
<feature type="signal peptide" evidence="1">
    <location>
        <begin position="1"/>
        <end position="24"/>
    </location>
</feature>
<keyword evidence="3" id="KW-1185">Reference proteome</keyword>
<sequence>EFWNYVNGIFLMELVLLELRLIECVSPPYITYQGTHLFPDKPTKQQKRDVKEL</sequence>